<dbReference type="SUPFAM" id="SSF55804">
    <property type="entry name" value="Phoshotransferase/anion transport protein"/>
    <property type="match status" value="1"/>
</dbReference>
<dbReference type="Proteomes" id="UP001325479">
    <property type="component" value="Chromosome"/>
</dbReference>
<feature type="compositionally biased region" description="Basic and acidic residues" evidence="1">
    <location>
        <begin position="360"/>
        <end position="372"/>
    </location>
</feature>
<sequence>MTHPLSSLRTLGALLKIRKSRTGSADAASRSNPTPSESTPLTTQDARRVVSTSRYVMMHVTVDPQHATPLRKALIRDCCDQPWTLRLTSLHATGRVRLSLYLPKSAVSGAMLRVAHLAPTAEIGRLLEIPAAPTDAWQDLVHGDARARAEPVAESSGREFAQAGATLARLLSPARVLLDLDIADRETLFARLGELAEHKAGLPADTVTAALAAREAMGSTGLGQGVAVPHGQVKGLREAVALYARLATPIAFDAPDAKPVRDVVMLLVPEWATSTHLHLLADVAQRFCDQRFRAQLHACADPTAVCRLFAGAYEQRSGTKPASTSPQTETNERGSADASAQRDAAVLGSPVVVPLPPNRRGSDSNSGDRSDA</sequence>
<dbReference type="EMBL" id="CP139965">
    <property type="protein sequence ID" value="WQD79507.1"/>
    <property type="molecule type" value="Genomic_DNA"/>
</dbReference>
<proteinExistence type="predicted"/>
<dbReference type="RefSeq" id="WP_232833625.1">
    <property type="nucleotide sequence ID" value="NZ_CP139965.1"/>
</dbReference>
<dbReference type="PANTHER" id="PTHR47738">
    <property type="entry name" value="PTS SYSTEM FRUCTOSE-LIKE EIIA COMPONENT-RELATED"/>
    <property type="match status" value="1"/>
</dbReference>
<keyword evidence="3" id="KW-0813">Transport</keyword>
<reference evidence="3 4" key="1">
    <citation type="submission" date="2023-12" db="EMBL/GenBank/DDBJ databases">
        <title>Genome sequencing and assembly of bacterial species from a model synthetic community.</title>
        <authorList>
            <person name="Hogle S.L."/>
        </authorList>
    </citation>
    <scope>NUCLEOTIDE SEQUENCE [LARGE SCALE GENOMIC DNA]</scope>
    <source>
        <strain evidence="3 4">HAMBI 2494</strain>
    </source>
</reference>
<dbReference type="Pfam" id="PF00359">
    <property type="entry name" value="PTS_EIIA_2"/>
    <property type="match status" value="1"/>
</dbReference>
<evidence type="ECO:0000313" key="3">
    <source>
        <dbReference type="EMBL" id="WQD79507.1"/>
    </source>
</evidence>
<dbReference type="PANTHER" id="PTHR47738:SF1">
    <property type="entry name" value="NITROGEN REGULATORY PROTEIN"/>
    <property type="match status" value="1"/>
</dbReference>
<keyword evidence="4" id="KW-1185">Reference proteome</keyword>
<dbReference type="InterPro" id="IPR016152">
    <property type="entry name" value="PTrfase/Anion_transptr"/>
</dbReference>
<protein>
    <submittedName>
        <fullName evidence="3">PTS sugar transporter subunit IIA</fullName>
    </submittedName>
</protein>
<gene>
    <name evidence="3" type="ORF">U0042_07390</name>
</gene>
<feature type="region of interest" description="Disordered" evidence="1">
    <location>
        <begin position="316"/>
        <end position="372"/>
    </location>
</feature>
<evidence type="ECO:0000313" key="4">
    <source>
        <dbReference type="Proteomes" id="UP001325479"/>
    </source>
</evidence>
<feature type="domain" description="PTS EIIA type-2" evidence="2">
    <location>
        <begin position="169"/>
        <end position="312"/>
    </location>
</feature>
<dbReference type="Gene3D" id="3.40.930.10">
    <property type="entry name" value="Mannitol-specific EII, Chain A"/>
    <property type="match status" value="1"/>
</dbReference>
<organism evidence="3 4">
    <name type="scientific">Paraburkholderia kururiensis</name>
    <dbReference type="NCBI Taxonomy" id="984307"/>
    <lineage>
        <taxon>Bacteria</taxon>
        <taxon>Pseudomonadati</taxon>
        <taxon>Pseudomonadota</taxon>
        <taxon>Betaproteobacteria</taxon>
        <taxon>Burkholderiales</taxon>
        <taxon>Burkholderiaceae</taxon>
        <taxon>Paraburkholderia</taxon>
    </lineage>
</organism>
<dbReference type="PROSITE" id="PS00372">
    <property type="entry name" value="PTS_EIIA_TYPE_2_HIS"/>
    <property type="match status" value="1"/>
</dbReference>
<evidence type="ECO:0000256" key="1">
    <source>
        <dbReference type="SAM" id="MobiDB-lite"/>
    </source>
</evidence>
<feature type="region of interest" description="Disordered" evidence="1">
    <location>
        <begin position="21"/>
        <end position="44"/>
    </location>
</feature>
<dbReference type="CDD" id="cd00211">
    <property type="entry name" value="PTS_IIA_fru"/>
    <property type="match status" value="1"/>
</dbReference>
<name>A0ABZ0WQ58_9BURK</name>
<keyword evidence="3" id="KW-0762">Sugar transport</keyword>
<dbReference type="InterPro" id="IPR051541">
    <property type="entry name" value="PTS_SugarTrans_NitroReg"/>
</dbReference>
<dbReference type="PROSITE" id="PS51094">
    <property type="entry name" value="PTS_EIIA_TYPE_2"/>
    <property type="match status" value="1"/>
</dbReference>
<evidence type="ECO:0000259" key="2">
    <source>
        <dbReference type="PROSITE" id="PS51094"/>
    </source>
</evidence>
<dbReference type="InterPro" id="IPR002178">
    <property type="entry name" value="PTS_EIIA_type-2_dom"/>
</dbReference>
<feature type="compositionally biased region" description="Polar residues" evidence="1">
    <location>
        <begin position="316"/>
        <end position="329"/>
    </location>
</feature>
<accession>A0ABZ0WQ58</accession>
<feature type="compositionally biased region" description="Polar residues" evidence="1">
    <location>
        <begin position="29"/>
        <end position="44"/>
    </location>
</feature>